<evidence type="ECO:0000313" key="2">
    <source>
        <dbReference type="Proteomes" id="UP000189739"/>
    </source>
</evidence>
<dbReference type="AlphaFoldDB" id="A0A1S9P8P7"/>
<gene>
    <name evidence="1" type="ORF">BC343_14655</name>
</gene>
<dbReference type="EMBL" id="MBTF01000036">
    <property type="protein sequence ID" value="OOQ57343.1"/>
    <property type="molecule type" value="Genomic_DNA"/>
</dbReference>
<dbReference type="RefSeq" id="WP_078350637.1">
    <property type="nucleotide sequence ID" value="NZ_MBTF01000036.1"/>
</dbReference>
<dbReference type="STRING" id="1792845.BC343_14655"/>
<dbReference type="Proteomes" id="UP000189739">
    <property type="component" value="Unassembled WGS sequence"/>
</dbReference>
<sequence>MKTAKNIAFKLISTLSFCTILLVARSQQTRQSEDYMSIIRKTADSLTSLKPLANANGYYFLVSKSIYDRAIFITKRELQLQAKSTNAKLVQEVLDVLVGLNKSLVSSNISKANTANPPLFVQTVKASLGNFTRYKKPEKLDRLGEYRWTMLQVFENLNQINVGYQVTGLPSEIKQQCWQRILIHQKMTNRHK</sequence>
<evidence type="ECO:0000313" key="1">
    <source>
        <dbReference type="EMBL" id="OOQ57343.1"/>
    </source>
</evidence>
<proteinExistence type="predicted"/>
<reference evidence="1 2" key="1">
    <citation type="submission" date="2016-07" db="EMBL/GenBank/DDBJ databases">
        <title>Genomic analysis of zinc-resistant bacterium Mucilaginibacter pedocola TBZ30.</title>
        <authorList>
            <person name="Huang J."/>
            <person name="Tang J."/>
        </authorList>
    </citation>
    <scope>NUCLEOTIDE SEQUENCE [LARGE SCALE GENOMIC DNA]</scope>
    <source>
        <strain evidence="1 2">TBZ30</strain>
    </source>
</reference>
<protein>
    <recommendedName>
        <fullName evidence="3">DUF4142 domain-containing protein</fullName>
    </recommendedName>
</protein>
<accession>A0A1S9P8P7</accession>
<evidence type="ECO:0008006" key="3">
    <source>
        <dbReference type="Google" id="ProtNLM"/>
    </source>
</evidence>
<name>A0A1S9P8P7_9SPHI</name>
<keyword evidence="2" id="KW-1185">Reference proteome</keyword>
<dbReference type="OrthoDB" id="798964at2"/>
<comment type="caution">
    <text evidence="1">The sequence shown here is derived from an EMBL/GenBank/DDBJ whole genome shotgun (WGS) entry which is preliminary data.</text>
</comment>
<organism evidence="1 2">
    <name type="scientific">Mucilaginibacter pedocola</name>
    <dbReference type="NCBI Taxonomy" id="1792845"/>
    <lineage>
        <taxon>Bacteria</taxon>
        <taxon>Pseudomonadati</taxon>
        <taxon>Bacteroidota</taxon>
        <taxon>Sphingobacteriia</taxon>
        <taxon>Sphingobacteriales</taxon>
        <taxon>Sphingobacteriaceae</taxon>
        <taxon>Mucilaginibacter</taxon>
    </lineage>
</organism>